<keyword evidence="11" id="KW-1185">Reference proteome</keyword>
<keyword evidence="1 9" id="KW-0963">Cytoplasm</keyword>
<comment type="catalytic activity">
    <reaction evidence="9">
        <text>(7R,8S)-7,8-diammoniononanoate + CO2 + ATP = (4R,5S)-dethiobiotin + ADP + phosphate + 3 H(+)</text>
        <dbReference type="Rhea" id="RHEA:15805"/>
        <dbReference type="ChEBI" id="CHEBI:15378"/>
        <dbReference type="ChEBI" id="CHEBI:16526"/>
        <dbReference type="ChEBI" id="CHEBI:30616"/>
        <dbReference type="ChEBI" id="CHEBI:43474"/>
        <dbReference type="ChEBI" id="CHEBI:149469"/>
        <dbReference type="ChEBI" id="CHEBI:149473"/>
        <dbReference type="ChEBI" id="CHEBI:456216"/>
        <dbReference type="EC" id="6.3.3.3"/>
    </reaction>
</comment>
<comment type="catalytic activity">
    <reaction evidence="8">
        <text>(7R,8S)-8-amino-7-(carboxyamino)nonanoate + ATP = (4R,5S)-dethiobiotin + ADP + phosphate + H(+)</text>
        <dbReference type="Rhea" id="RHEA:63684"/>
        <dbReference type="ChEBI" id="CHEBI:15378"/>
        <dbReference type="ChEBI" id="CHEBI:30616"/>
        <dbReference type="ChEBI" id="CHEBI:43474"/>
        <dbReference type="ChEBI" id="CHEBI:149470"/>
        <dbReference type="ChEBI" id="CHEBI:149473"/>
        <dbReference type="ChEBI" id="CHEBI:456216"/>
    </reaction>
</comment>
<keyword evidence="5 9" id="KW-0093">Biotin biosynthesis</keyword>
<comment type="function">
    <text evidence="9">Catalyzes a mechanistically unusual reaction, the ATP-dependent insertion of CO2 between the N7 and N8 nitrogen atoms of 7,8-diaminopelargonic acid (DAPA, also called 7,8-diammoniononanoate) to form a ureido ring.</text>
</comment>
<evidence type="ECO:0000313" key="11">
    <source>
        <dbReference type="Proteomes" id="UP000645390"/>
    </source>
</evidence>
<comment type="similarity">
    <text evidence="9">Belongs to the dethiobiotin synthetase family.</text>
</comment>
<protein>
    <recommendedName>
        <fullName evidence="9">ATP-dependent dethiobiotin synthetase BioD</fullName>
        <ecNumber evidence="9">6.3.3.3</ecNumber>
    </recommendedName>
    <alternativeName>
        <fullName evidence="9">DTB synthetase</fullName>
        <shortName evidence="9">DTBS</shortName>
    </alternativeName>
    <alternativeName>
        <fullName evidence="9">Dethiobiotin synthase</fullName>
    </alternativeName>
</protein>
<dbReference type="NCBIfam" id="TIGR00347">
    <property type="entry name" value="bioD"/>
    <property type="match status" value="1"/>
</dbReference>
<dbReference type="RefSeq" id="WP_188414206.1">
    <property type="nucleotide sequence ID" value="NZ_BMDJ01000005.1"/>
</dbReference>
<feature type="active site" evidence="9">
    <location>
        <position position="32"/>
    </location>
</feature>
<evidence type="ECO:0000256" key="1">
    <source>
        <dbReference type="ARBA" id="ARBA00022490"/>
    </source>
</evidence>
<dbReference type="CDD" id="cd03109">
    <property type="entry name" value="DTBS"/>
    <property type="match status" value="1"/>
</dbReference>
<name>A0ABQ2BJS9_9SPHI</name>
<evidence type="ECO:0000256" key="5">
    <source>
        <dbReference type="ARBA" id="ARBA00022756"/>
    </source>
</evidence>
<comment type="caution">
    <text evidence="10">The sequence shown here is derived from an EMBL/GenBank/DDBJ whole genome shotgun (WGS) entry which is preliminary data.</text>
</comment>
<dbReference type="EMBL" id="BMDJ01000005">
    <property type="protein sequence ID" value="GGI26334.1"/>
    <property type="molecule type" value="Genomic_DNA"/>
</dbReference>
<keyword evidence="2 9" id="KW-0436">Ligase</keyword>
<accession>A0ABQ2BJS9</accession>
<proteinExistence type="inferred from homology"/>
<feature type="binding site" evidence="9">
    <location>
        <position position="36"/>
    </location>
    <ligand>
        <name>substrate</name>
    </ligand>
</feature>
<dbReference type="PIRSF" id="PIRSF006755">
    <property type="entry name" value="DTB_synth"/>
    <property type="match status" value="1"/>
</dbReference>
<dbReference type="SUPFAM" id="SSF52540">
    <property type="entry name" value="P-loop containing nucleoside triphosphate hydrolases"/>
    <property type="match status" value="1"/>
</dbReference>
<keyword evidence="3 9" id="KW-0479">Metal-binding</keyword>
<comment type="pathway">
    <text evidence="9">Cofactor biosynthesis; biotin biosynthesis; biotin from 7,8-diaminononanoate: step 1/2.</text>
</comment>
<dbReference type="Gene3D" id="3.40.50.300">
    <property type="entry name" value="P-loop containing nucleotide triphosphate hydrolases"/>
    <property type="match status" value="1"/>
</dbReference>
<feature type="binding site" evidence="9">
    <location>
        <position position="99"/>
    </location>
    <ligand>
        <name>Mg(2+)</name>
        <dbReference type="ChEBI" id="CHEBI:18420"/>
    </ligand>
</feature>
<comment type="cofactor">
    <cofactor evidence="9">
        <name>Mg(2+)</name>
        <dbReference type="ChEBI" id="CHEBI:18420"/>
    </cofactor>
</comment>
<feature type="binding site" evidence="9">
    <location>
        <begin position="12"/>
        <end position="17"/>
    </location>
    <ligand>
        <name>ATP</name>
        <dbReference type="ChEBI" id="CHEBI:30616"/>
    </ligand>
</feature>
<feature type="binding site" evidence="9">
    <location>
        <begin position="99"/>
        <end position="102"/>
    </location>
    <ligand>
        <name>ATP</name>
        <dbReference type="ChEBI" id="CHEBI:30616"/>
    </ligand>
</feature>
<keyword evidence="6 9" id="KW-0067">ATP-binding</keyword>
<dbReference type="PANTHER" id="PTHR43210">
    <property type="entry name" value="DETHIOBIOTIN SYNTHETASE"/>
    <property type="match status" value="1"/>
</dbReference>
<feature type="binding site" evidence="9">
    <location>
        <position position="16"/>
    </location>
    <ligand>
        <name>Mg(2+)</name>
        <dbReference type="ChEBI" id="CHEBI:18420"/>
    </ligand>
</feature>
<keyword evidence="7 9" id="KW-0460">Magnesium</keyword>
<evidence type="ECO:0000256" key="6">
    <source>
        <dbReference type="ARBA" id="ARBA00022840"/>
    </source>
</evidence>
<evidence type="ECO:0000256" key="7">
    <source>
        <dbReference type="ARBA" id="ARBA00022842"/>
    </source>
</evidence>
<feature type="binding site" evidence="9">
    <location>
        <position position="43"/>
    </location>
    <ligand>
        <name>Mg(2+)</name>
        <dbReference type="ChEBI" id="CHEBI:18420"/>
    </ligand>
</feature>
<evidence type="ECO:0000256" key="8">
    <source>
        <dbReference type="ARBA" id="ARBA00047386"/>
    </source>
</evidence>
<evidence type="ECO:0000256" key="4">
    <source>
        <dbReference type="ARBA" id="ARBA00022741"/>
    </source>
</evidence>
<dbReference type="InterPro" id="IPR004472">
    <property type="entry name" value="DTB_synth_BioD"/>
</dbReference>
<comment type="subunit">
    <text evidence="9">Homodimer.</text>
</comment>
<evidence type="ECO:0000256" key="3">
    <source>
        <dbReference type="ARBA" id="ARBA00022723"/>
    </source>
</evidence>
<evidence type="ECO:0000313" key="10">
    <source>
        <dbReference type="EMBL" id="GGI26334.1"/>
    </source>
</evidence>
<keyword evidence="4 9" id="KW-0547">Nucleotide-binding</keyword>
<evidence type="ECO:0000256" key="2">
    <source>
        <dbReference type="ARBA" id="ARBA00022598"/>
    </source>
</evidence>
<evidence type="ECO:0000256" key="9">
    <source>
        <dbReference type="HAMAP-Rule" id="MF_00336"/>
    </source>
</evidence>
<gene>
    <name evidence="9 10" type="primary">bioD</name>
    <name evidence="10" type="ORF">GCM10008119_22140</name>
</gene>
<comment type="caution">
    <text evidence="9">Lacks conserved residue(s) required for the propagation of feature annotation.</text>
</comment>
<dbReference type="PANTHER" id="PTHR43210:SF2">
    <property type="entry name" value="ATP-DEPENDENT DETHIOBIOTIN SYNTHETASE BIOD 2"/>
    <property type="match status" value="1"/>
</dbReference>
<sequence length="202" mass="22509">MAKYFVAGIGTGIGKTLVSAVLTEKLNADYWKPIQSGDLDVSDSLTIKNLISNKKTFIHPESYRLTNPLSPHLSAKLDNVEINLNQIKIPATENNLIIEGAGGLMVPLNEKQLLIDLIKDFNIEVILASQNYLGSINHTLLSINLLQQYQIKIKGIIFNGDENHETQSYILQYSKVKYLGNIPQMEIINKESVKQAGKFLSL</sequence>
<organism evidence="10 11">
    <name type="scientific">Pedobacter mendelii</name>
    <dbReference type="NCBI Taxonomy" id="1908240"/>
    <lineage>
        <taxon>Bacteria</taxon>
        <taxon>Pseudomonadati</taxon>
        <taxon>Bacteroidota</taxon>
        <taxon>Sphingobacteriia</taxon>
        <taxon>Sphingobacteriales</taxon>
        <taxon>Sphingobacteriaceae</taxon>
        <taxon>Pedobacter</taxon>
    </lineage>
</organism>
<dbReference type="Pfam" id="PF13500">
    <property type="entry name" value="AAA_26"/>
    <property type="match status" value="1"/>
</dbReference>
<dbReference type="EC" id="6.3.3.3" evidence="9"/>
<dbReference type="HAMAP" id="MF_00336">
    <property type="entry name" value="BioD"/>
    <property type="match status" value="1"/>
</dbReference>
<dbReference type="Proteomes" id="UP000645390">
    <property type="component" value="Unassembled WGS sequence"/>
</dbReference>
<feature type="binding site" evidence="9">
    <location>
        <position position="43"/>
    </location>
    <ligand>
        <name>ATP</name>
        <dbReference type="ChEBI" id="CHEBI:30616"/>
    </ligand>
</feature>
<comment type="subcellular location">
    <subcellularLocation>
        <location evidence="9">Cytoplasm</location>
    </subcellularLocation>
</comment>
<dbReference type="InterPro" id="IPR027417">
    <property type="entry name" value="P-loop_NTPase"/>
</dbReference>
<reference evidence="11" key="1">
    <citation type="journal article" date="2019" name="Int. J. Syst. Evol. Microbiol.">
        <title>The Global Catalogue of Microorganisms (GCM) 10K type strain sequencing project: providing services to taxonomists for standard genome sequencing and annotation.</title>
        <authorList>
            <consortium name="The Broad Institute Genomics Platform"/>
            <consortium name="The Broad Institute Genome Sequencing Center for Infectious Disease"/>
            <person name="Wu L."/>
            <person name="Ma J."/>
        </authorList>
    </citation>
    <scope>NUCLEOTIDE SEQUENCE [LARGE SCALE GENOMIC DNA]</scope>
    <source>
        <strain evidence="11">CCM 8939</strain>
    </source>
</reference>